<keyword evidence="3" id="KW-1185">Reference proteome</keyword>
<gene>
    <name evidence="2" type="ORF">F0357_09175</name>
</gene>
<dbReference type="AlphaFoldDB" id="A0A6A7Y1F3"/>
<proteinExistence type="predicted"/>
<evidence type="ECO:0000256" key="1">
    <source>
        <dbReference type="SAM" id="SignalP"/>
    </source>
</evidence>
<evidence type="ECO:0000313" key="2">
    <source>
        <dbReference type="EMBL" id="MQT12814.1"/>
    </source>
</evidence>
<evidence type="ECO:0000313" key="3">
    <source>
        <dbReference type="Proteomes" id="UP000332515"/>
    </source>
</evidence>
<organism evidence="2 3">
    <name type="scientific">Segnochrobactrum spirostomi</name>
    <dbReference type="NCBI Taxonomy" id="2608987"/>
    <lineage>
        <taxon>Bacteria</taxon>
        <taxon>Pseudomonadati</taxon>
        <taxon>Pseudomonadota</taxon>
        <taxon>Alphaproteobacteria</taxon>
        <taxon>Hyphomicrobiales</taxon>
        <taxon>Segnochrobactraceae</taxon>
        <taxon>Segnochrobactrum</taxon>
    </lineage>
</organism>
<evidence type="ECO:0008006" key="4">
    <source>
        <dbReference type="Google" id="ProtNLM"/>
    </source>
</evidence>
<dbReference type="Proteomes" id="UP000332515">
    <property type="component" value="Unassembled WGS sequence"/>
</dbReference>
<reference evidence="2 3" key="1">
    <citation type="submission" date="2019-09" db="EMBL/GenBank/DDBJ databases">
        <title>Segnochrobactrum spirostomi gen. nov., sp. nov., isolated from the ciliate Spirostomum cf. yagiui and description of a novel family, Segnochrobactraceae fam. nov. within the order Rhizobiales of the class Alphaproteobacteria.</title>
        <authorList>
            <person name="Akter S."/>
            <person name="Shazib S.U.A."/>
            <person name="Shin M.K."/>
        </authorList>
    </citation>
    <scope>NUCLEOTIDE SEQUENCE [LARGE SCALE GENOMIC DNA]</scope>
    <source>
        <strain evidence="2 3">Sp-1</strain>
    </source>
</reference>
<name>A0A6A7Y1F3_9HYPH</name>
<feature type="signal peptide" evidence="1">
    <location>
        <begin position="1"/>
        <end position="27"/>
    </location>
</feature>
<feature type="chain" id="PRO_5025600997" description="DUF5666 domain-containing protein" evidence="1">
    <location>
        <begin position="28"/>
        <end position="201"/>
    </location>
</feature>
<comment type="caution">
    <text evidence="2">The sequence shown here is derived from an EMBL/GenBank/DDBJ whole genome shotgun (WGS) entry which is preliminary data.</text>
</comment>
<dbReference type="RefSeq" id="WP_153480039.1">
    <property type="nucleotide sequence ID" value="NZ_VWNA01000001.1"/>
</dbReference>
<accession>A0A6A7Y1F3</accession>
<sequence length="201" mass="21017">MTTLSTSLRAGLLALALGAAAVAPAVAQPAPGPATVTIQGLGTIPVTYRQLTVVSFDKAAREVTVKKPNGDQYAYVISPTVTGTFSQLQPNERILVGTAPGAVTALKKADSGKKGLLSQGIMDISETGPLPENFWGSKITIDAVLVDVDKTKGTVTFEGHDKELRTMPATNAQVSGDLAQIQPGDLCQITYVDAMTVFFNK</sequence>
<protein>
    <recommendedName>
        <fullName evidence="4">DUF5666 domain-containing protein</fullName>
    </recommendedName>
</protein>
<dbReference type="EMBL" id="VWNA01000001">
    <property type="protein sequence ID" value="MQT12814.1"/>
    <property type="molecule type" value="Genomic_DNA"/>
</dbReference>
<keyword evidence="1" id="KW-0732">Signal</keyword>